<reference evidence="3" key="1">
    <citation type="submission" date="2016-06" db="UniProtKB">
        <authorList>
            <consortium name="WormBaseParasite"/>
        </authorList>
    </citation>
    <scope>IDENTIFICATION</scope>
</reference>
<dbReference type="EMBL" id="UZAM01008951">
    <property type="protein sequence ID" value="VDP07071.1"/>
    <property type="molecule type" value="Genomic_DNA"/>
</dbReference>
<reference evidence="1 2" key="2">
    <citation type="submission" date="2018-11" db="EMBL/GenBank/DDBJ databases">
        <authorList>
            <consortium name="Pathogen Informatics"/>
        </authorList>
    </citation>
    <scope>NUCLEOTIDE SEQUENCE [LARGE SCALE GENOMIC DNA]</scope>
</reference>
<evidence type="ECO:0000313" key="3">
    <source>
        <dbReference type="WBParaSite" id="SBAD_0000559401-mRNA-1"/>
    </source>
</evidence>
<name>A0A183IP31_9BILA</name>
<dbReference type="WBParaSite" id="SBAD_0000559401-mRNA-1">
    <property type="protein sequence ID" value="SBAD_0000559401-mRNA-1"/>
    <property type="gene ID" value="SBAD_0000559401"/>
</dbReference>
<accession>A0A183IP31</accession>
<gene>
    <name evidence="1" type="ORF">SBAD_LOCUS5378</name>
</gene>
<proteinExistence type="predicted"/>
<evidence type="ECO:0000313" key="2">
    <source>
        <dbReference type="Proteomes" id="UP000270296"/>
    </source>
</evidence>
<dbReference type="AlphaFoldDB" id="A0A183IP31"/>
<dbReference type="Proteomes" id="UP000270296">
    <property type="component" value="Unassembled WGS sequence"/>
</dbReference>
<keyword evidence="2" id="KW-1185">Reference proteome</keyword>
<organism evidence="3">
    <name type="scientific">Soboliphyme baturini</name>
    <dbReference type="NCBI Taxonomy" id="241478"/>
    <lineage>
        <taxon>Eukaryota</taxon>
        <taxon>Metazoa</taxon>
        <taxon>Ecdysozoa</taxon>
        <taxon>Nematoda</taxon>
        <taxon>Enoplea</taxon>
        <taxon>Dorylaimia</taxon>
        <taxon>Dioctophymatida</taxon>
        <taxon>Dioctophymatoidea</taxon>
        <taxon>Soboliphymatidae</taxon>
        <taxon>Soboliphyme</taxon>
    </lineage>
</organism>
<sequence length="109" mass="12422">MIWRLDPRTWSLRLSRATVLRSCSVGGRCHPGPGFGLGFGYRKQQLKRHRQSFRPLTTSLARAMSFGFRQCHPSRSLALTVDVLTVENELSILRRQIVGRYFLVLCTSG</sequence>
<evidence type="ECO:0000313" key="1">
    <source>
        <dbReference type="EMBL" id="VDP07071.1"/>
    </source>
</evidence>
<protein>
    <submittedName>
        <fullName evidence="3">Secreted protein</fullName>
    </submittedName>
</protein>